<evidence type="ECO:0000256" key="1">
    <source>
        <dbReference type="ARBA" id="ARBA00006432"/>
    </source>
</evidence>
<dbReference type="KEGG" id="mng:MNEG_4838"/>
<evidence type="ECO:0000256" key="2">
    <source>
        <dbReference type="ARBA" id="ARBA00022598"/>
    </source>
</evidence>
<accession>A0A0D2MRR9</accession>
<dbReference type="SUPFAM" id="SSF56801">
    <property type="entry name" value="Acetyl-CoA synthetase-like"/>
    <property type="match status" value="1"/>
</dbReference>
<dbReference type="GO" id="GO:0031956">
    <property type="term" value="F:medium-chain fatty acid-CoA ligase activity"/>
    <property type="evidence" value="ECO:0007669"/>
    <property type="project" value="TreeGrafter"/>
</dbReference>
<sequence>MHGVRDKQGRGLSGRLKELINRGGEKISPLEVDGALLAHPWVAEAVSFGAPDPKYGEVVAAAVVLKEGWEGAFEGADEAAKEAAAVESIREATGKVLSGFKVPGKGLLFVTKALPKGATGKVQRRHMPAAFLGDKA</sequence>
<dbReference type="InterPro" id="IPR025110">
    <property type="entry name" value="AMP-bd_C"/>
</dbReference>
<dbReference type="OrthoDB" id="3633556at2759"/>
<dbReference type="AlphaFoldDB" id="A0A0D2MRR9"/>
<dbReference type="EMBL" id="KK100911">
    <property type="protein sequence ID" value="KIZ03117.1"/>
    <property type="molecule type" value="Genomic_DNA"/>
</dbReference>
<dbReference type="STRING" id="145388.A0A0D2MRR9"/>
<dbReference type="InterPro" id="IPR045851">
    <property type="entry name" value="AMP-bd_C_sf"/>
</dbReference>
<dbReference type="GO" id="GO:0006631">
    <property type="term" value="P:fatty acid metabolic process"/>
    <property type="evidence" value="ECO:0007669"/>
    <property type="project" value="TreeGrafter"/>
</dbReference>
<dbReference type="GeneID" id="25737715"/>
<dbReference type="Pfam" id="PF13193">
    <property type="entry name" value="AMP-binding_C"/>
    <property type="match status" value="1"/>
</dbReference>
<keyword evidence="2 4" id="KW-0436">Ligase</keyword>
<dbReference type="Proteomes" id="UP000054498">
    <property type="component" value="Unassembled WGS sequence"/>
</dbReference>
<name>A0A0D2MRR9_9CHLO</name>
<evidence type="ECO:0000259" key="3">
    <source>
        <dbReference type="Pfam" id="PF13193"/>
    </source>
</evidence>
<dbReference type="RefSeq" id="XP_013902136.1">
    <property type="nucleotide sequence ID" value="XM_014046682.1"/>
</dbReference>
<evidence type="ECO:0000313" key="4">
    <source>
        <dbReference type="EMBL" id="KIZ03117.1"/>
    </source>
</evidence>
<dbReference type="EC" id="6.-.-.-" evidence="4"/>
<feature type="domain" description="AMP-binding enzyme C-terminal" evidence="3">
    <location>
        <begin position="31"/>
        <end position="121"/>
    </location>
</feature>
<organism evidence="4 5">
    <name type="scientific">Monoraphidium neglectum</name>
    <dbReference type="NCBI Taxonomy" id="145388"/>
    <lineage>
        <taxon>Eukaryota</taxon>
        <taxon>Viridiplantae</taxon>
        <taxon>Chlorophyta</taxon>
        <taxon>core chlorophytes</taxon>
        <taxon>Chlorophyceae</taxon>
        <taxon>CS clade</taxon>
        <taxon>Sphaeropleales</taxon>
        <taxon>Selenastraceae</taxon>
        <taxon>Monoraphidium</taxon>
    </lineage>
</organism>
<reference evidence="4 5" key="1">
    <citation type="journal article" date="2013" name="BMC Genomics">
        <title>Reconstruction of the lipid metabolism for the microalga Monoraphidium neglectum from its genome sequence reveals characteristics suitable for biofuel production.</title>
        <authorList>
            <person name="Bogen C."/>
            <person name="Al-Dilaimi A."/>
            <person name="Albersmeier A."/>
            <person name="Wichmann J."/>
            <person name="Grundmann M."/>
            <person name="Rupp O."/>
            <person name="Lauersen K.J."/>
            <person name="Blifernez-Klassen O."/>
            <person name="Kalinowski J."/>
            <person name="Goesmann A."/>
            <person name="Mussgnug J.H."/>
            <person name="Kruse O."/>
        </authorList>
    </citation>
    <scope>NUCLEOTIDE SEQUENCE [LARGE SCALE GENOMIC DNA]</scope>
    <source>
        <strain evidence="4 5">SAG 48.87</strain>
    </source>
</reference>
<dbReference type="PANTHER" id="PTHR43201">
    <property type="entry name" value="ACYL-COA SYNTHETASE"/>
    <property type="match status" value="1"/>
</dbReference>
<protein>
    <submittedName>
        <fullName evidence="4">Peroxisomal-coenzyme A synthetase</fullName>
        <ecNumber evidence="4">6.-.-.-</ecNumber>
    </submittedName>
</protein>
<gene>
    <name evidence="4" type="ORF">MNEG_4838</name>
</gene>
<dbReference type="PANTHER" id="PTHR43201:SF5">
    <property type="entry name" value="MEDIUM-CHAIN ACYL-COA LIGASE ACSF2, MITOCHONDRIAL"/>
    <property type="match status" value="1"/>
</dbReference>
<comment type="similarity">
    <text evidence="1">Belongs to the ATP-dependent AMP-binding enzyme family.</text>
</comment>
<dbReference type="Gene3D" id="3.30.300.30">
    <property type="match status" value="1"/>
</dbReference>
<proteinExistence type="inferred from homology"/>
<keyword evidence="5" id="KW-1185">Reference proteome</keyword>
<evidence type="ECO:0000313" key="5">
    <source>
        <dbReference type="Proteomes" id="UP000054498"/>
    </source>
</evidence>